<keyword evidence="2" id="KW-1185">Reference proteome</keyword>
<evidence type="ECO:0000313" key="2">
    <source>
        <dbReference type="Proteomes" id="UP001597085"/>
    </source>
</evidence>
<dbReference type="Gene3D" id="3.40.50.300">
    <property type="entry name" value="P-loop containing nucleotide triphosphate hydrolases"/>
    <property type="match status" value="1"/>
</dbReference>
<dbReference type="PANTHER" id="PTHR32039:SF9">
    <property type="entry name" value="MAGNESIUM-CHELATASE SUBUNIT CHLI-2, CHLOROPLASTIC"/>
    <property type="match status" value="1"/>
</dbReference>
<feature type="non-terminal residue" evidence="1">
    <location>
        <position position="74"/>
    </location>
</feature>
<gene>
    <name evidence="1" type="ORF">ACFSBX_15665</name>
</gene>
<reference evidence="1 2" key="1">
    <citation type="journal article" date="2019" name="Int. J. Syst. Evol. Microbiol.">
        <title>The Global Catalogue of Microorganisms (GCM) 10K type strain sequencing project: providing services to taxonomists for standard genome sequencing and annotation.</title>
        <authorList>
            <consortium name="The Broad Institute Genomics Platform"/>
            <consortium name="The Broad Institute Genome Sequencing Center for Infectious Disease"/>
            <person name="Wu L."/>
            <person name="Ma J."/>
        </authorList>
    </citation>
    <scope>NUCLEOTIDE SEQUENCE [LARGE SCALE GENOMIC DNA]</scope>
    <source>
        <strain evidence="1 2">CGMCC 1.12121</strain>
    </source>
</reference>
<name>A0ABD6CQP6_9EURY</name>
<evidence type="ECO:0000313" key="1">
    <source>
        <dbReference type="EMBL" id="MFD1600383.1"/>
    </source>
</evidence>
<dbReference type="EMBL" id="JBHUDK010000014">
    <property type="protein sequence ID" value="MFD1600383.1"/>
    <property type="molecule type" value="Genomic_DNA"/>
</dbReference>
<proteinExistence type="predicted"/>
<dbReference type="InterPro" id="IPR045006">
    <property type="entry name" value="CHLI-like"/>
</dbReference>
<dbReference type="Proteomes" id="UP001597085">
    <property type="component" value="Unassembled WGS sequence"/>
</dbReference>
<organism evidence="1 2">
    <name type="scientific">Halobellus rarus</name>
    <dbReference type="NCBI Taxonomy" id="1126237"/>
    <lineage>
        <taxon>Archaea</taxon>
        <taxon>Methanobacteriati</taxon>
        <taxon>Methanobacteriota</taxon>
        <taxon>Stenosarchaea group</taxon>
        <taxon>Halobacteria</taxon>
        <taxon>Halobacteriales</taxon>
        <taxon>Haloferacaceae</taxon>
        <taxon>Halobellus</taxon>
    </lineage>
</organism>
<dbReference type="SUPFAM" id="SSF52540">
    <property type="entry name" value="P-loop containing nucleoside triphosphate hydrolases"/>
    <property type="match status" value="1"/>
</dbReference>
<dbReference type="InterPro" id="IPR027417">
    <property type="entry name" value="P-loop_NTPase"/>
</dbReference>
<accession>A0ABD6CQP6</accession>
<protein>
    <submittedName>
        <fullName evidence="1">AAA family ATPase</fullName>
    </submittedName>
</protein>
<dbReference type="PANTHER" id="PTHR32039">
    <property type="entry name" value="MAGNESIUM-CHELATASE SUBUNIT CHLI"/>
    <property type="match status" value="1"/>
</dbReference>
<dbReference type="AlphaFoldDB" id="A0ABD6CQP6"/>
<comment type="caution">
    <text evidence="1">The sequence shown here is derived from an EMBL/GenBank/DDBJ whole genome shotgun (WGS) entry which is preliminary data.</text>
</comment>
<sequence>MEVSYPFTGIVDQQAMKRALLVNAVSPDVNGVLLRGERGTAKSTAVRALSAILPDIEAVADCPYGCPPDDRDRM</sequence>